<organism evidence="1 2">
    <name type="scientific">Characodon lateralis</name>
    <dbReference type="NCBI Taxonomy" id="208331"/>
    <lineage>
        <taxon>Eukaryota</taxon>
        <taxon>Metazoa</taxon>
        <taxon>Chordata</taxon>
        <taxon>Craniata</taxon>
        <taxon>Vertebrata</taxon>
        <taxon>Euteleostomi</taxon>
        <taxon>Actinopterygii</taxon>
        <taxon>Neopterygii</taxon>
        <taxon>Teleostei</taxon>
        <taxon>Neoteleostei</taxon>
        <taxon>Acanthomorphata</taxon>
        <taxon>Ovalentaria</taxon>
        <taxon>Atherinomorphae</taxon>
        <taxon>Cyprinodontiformes</taxon>
        <taxon>Goodeidae</taxon>
        <taxon>Characodon</taxon>
    </lineage>
</organism>
<name>A0ABU7EJE9_9TELE</name>
<reference evidence="1 2" key="1">
    <citation type="submission" date="2021-06" db="EMBL/GenBank/DDBJ databases">
        <authorList>
            <person name="Palmer J.M."/>
        </authorList>
    </citation>
    <scope>NUCLEOTIDE SEQUENCE [LARGE SCALE GENOMIC DNA]</scope>
    <source>
        <strain evidence="1 2">CL_MEX2019</strain>
        <tissue evidence="1">Muscle</tissue>
    </source>
</reference>
<feature type="non-terminal residue" evidence="1">
    <location>
        <position position="1"/>
    </location>
</feature>
<keyword evidence="2" id="KW-1185">Reference proteome</keyword>
<protein>
    <submittedName>
        <fullName evidence="1">Uncharacterized protein</fullName>
    </submittedName>
</protein>
<comment type="caution">
    <text evidence="1">The sequence shown here is derived from an EMBL/GenBank/DDBJ whole genome shotgun (WGS) entry which is preliminary data.</text>
</comment>
<evidence type="ECO:0000313" key="1">
    <source>
        <dbReference type="EMBL" id="MED6286915.1"/>
    </source>
</evidence>
<dbReference type="Proteomes" id="UP001352852">
    <property type="component" value="Unassembled WGS sequence"/>
</dbReference>
<dbReference type="EMBL" id="JAHUTJ010058098">
    <property type="protein sequence ID" value="MED6286915.1"/>
    <property type="molecule type" value="Genomic_DNA"/>
</dbReference>
<gene>
    <name evidence="1" type="ORF">CHARACLAT_011000</name>
</gene>
<sequence length="107" mass="11906">NTDASQVPKAYQLVLVLSLRLEAIKVDEKMRKQHSGNMCMCVSSHEIGRASVSLLLCVCQMEEGKGDAGTAGAISYFSVYCVDISEVEKVVQWRQEFVSVWHTPQIL</sequence>
<accession>A0ABU7EJE9</accession>
<evidence type="ECO:0000313" key="2">
    <source>
        <dbReference type="Proteomes" id="UP001352852"/>
    </source>
</evidence>
<proteinExistence type="predicted"/>